<sequence>ADIVFMKGRSSSICTTPPSQDSMEFTLLNLLLFLPAVALCHKFLYRSTRRSLPLPPGPPKKPLIGNLLDLPANQQWLTFAKWSKQYDSDIIHVSALGTSIVVLSSPEAVKELFEKRSAVYSSRVQAPMVNELMGWGGFIGFLPYGARWRSHRKAFMQAFNPEVVKQFYSQQRNGVHSLLRRILAQPNDDVIGQFWIFAAGIIMDIAYGIKIRTSDDQYVSIVAEAVHGLSVASVPGAFLVDIIPPLKYIPRWVPGAGFKREAQKWCKATMDAVEMPFSETKRMMSAGTASASYSSLHLRTLEDPSSTLSPNAKIAHEEVVKYTAAAMYVAGVDTVVSALGTFVIAMLLYPDVQRAAQQEIDEVWGHGNLPDFSEDAEERMPYLGALIKEVLRWRNITAVAIPHQSEAEDEYKGYRIPKGSVVIGNTWAILHDEEMYSDPDTFKPERFLLNGKLNKDIRDPEAFIYGYGRRICPGRYMASNSLWLTIGSLLSMFDFVKTEGTQDEGQYGWFWGLISTPLPFKCTMRPRSDQTVAAIRATEI</sequence>
<dbReference type="GO" id="GO:0004497">
    <property type="term" value="F:monooxygenase activity"/>
    <property type="evidence" value="ECO:0007669"/>
    <property type="project" value="UniProtKB-KW"/>
</dbReference>
<keyword evidence="4 9" id="KW-0349">Heme</keyword>
<organism evidence="10 11">
    <name type="scientific">Mycena citricolor</name>
    <dbReference type="NCBI Taxonomy" id="2018698"/>
    <lineage>
        <taxon>Eukaryota</taxon>
        <taxon>Fungi</taxon>
        <taxon>Dikarya</taxon>
        <taxon>Basidiomycota</taxon>
        <taxon>Agaricomycotina</taxon>
        <taxon>Agaricomycetes</taxon>
        <taxon>Agaricomycetidae</taxon>
        <taxon>Agaricales</taxon>
        <taxon>Marasmiineae</taxon>
        <taxon>Mycenaceae</taxon>
        <taxon>Mycena</taxon>
    </lineage>
</organism>
<dbReference type="CDD" id="cd11065">
    <property type="entry name" value="CYP64-like"/>
    <property type="match status" value="1"/>
</dbReference>
<dbReference type="GO" id="GO:0020037">
    <property type="term" value="F:heme binding"/>
    <property type="evidence" value="ECO:0007669"/>
    <property type="project" value="InterPro"/>
</dbReference>
<dbReference type="Gene3D" id="1.10.630.10">
    <property type="entry name" value="Cytochrome P450"/>
    <property type="match status" value="1"/>
</dbReference>
<dbReference type="Pfam" id="PF00067">
    <property type="entry name" value="p450"/>
    <property type="match status" value="1"/>
</dbReference>
<evidence type="ECO:0008006" key="12">
    <source>
        <dbReference type="Google" id="ProtNLM"/>
    </source>
</evidence>
<dbReference type="PANTHER" id="PTHR46300:SF7">
    <property type="entry name" value="P450, PUTATIVE (EUROFUNG)-RELATED"/>
    <property type="match status" value="1"/>
</dbReference>
<evidence type="ECO:0000256" key="6">
    <source>
        <dbReference type="ARBA" id="ARBA00023002"/>
    </source>
</evidence>
<keyword evidence="6" id="KW-0560">Oxidoreductase</keyword>
<comment type="pathway">
    <text evidence="2">Secondary metabolite biosynthesis.</text>
</comment>
<dbReference type="Proteomes" id="UP001295794">
    <property type="component" value="Unassembled WGS sequence"/>
</dbReference>
<proteinExistence type="inferred from homology"/>
<dbReference type="GO" id="GO:0016705">
    <property type="term" value="F:oxidoreductase activity, acting on paired donors, with incorporation or reduction of molecular oxygen"/>
    <property type="evidence" value="ECO:0007669"/>
    <property type="project" value="InterPro"/>
</dbReference>
<dbReference type="PRINTS" id="PR00463">
    <property type="entry name" value="EP450I"/>
</dbReference>
<keyword evidence="8" id="KW-0503">Monooxygenase</keyword>
<dbReference type="InterPro" id="IPR050364">
    <property type="entry name" value="Cytochrome_P450_fung"/>
</dbReference>
<reference evidence="10" key="1">
    <citation type="submission" date="2023-11" db="EMBL/GenBank/DDBJ databases">
        <authorList>
            <person name="De Vega J J."/>
            <person name="De Vega J J."/>
        </authorList>
    </citation>
    <scope>NUCLEOTIDE SEQUENCE</scope>
</reference>
<name>A0AAD2I285_9AGAR</name>
<keyword evidence="7 9" id="KW-0408">Iron</keyword>
<comment type="caution">
    <text evidence="10">The sequence shown here is derived from an EMBL/GenBank/DDBJ whole genome shotgun (WGS) entry which is preliminary data.</text>
</comment>
<evidence type="ECO:0000256" key="7">
    <source>
        <dbReference type="ARBA" id="ARBA00023004"/>
    </source>
</evidence>
<accession>A0AAD2I285</accession>
<evidence type="ECO:0000313" key="10">
    <source>
        <dbReference type="EMBL" id="CAK5284912.1"/>
    </source>
</evidence>
<feature type="non-terminal residue" evidence="10">
    <location>
        <position position="1"/>
    </location>
</feature>
<dbReference type="PANTHER" id="PTHR46300">
    <property type="entry name" value="P450, PUTATIVE (EUROFUNG)-RELATED-RELATED"/>
    <property type="match status" value="1"/>
</dbReference>
<keyword evidence="11" id="KW-1185">Reference proteome</keyword>
<evidence type="ECO:0000256" key="2">
    <source>
        <dbReference type="ARBA" id="ARBA00005179"/>
    </source>
</evidence>
<dbReference type="InterPro" id="IPR002401">
    <property type="entry name" value="Cyt_P450_E_grp-I"/>
</dbReference>
<dbReference type="EMBL" id="CAVNYO010000481">
    <property type="protein sequence ID" value="CAK5284912.1"/>
    <property type="molecule type" value="Genomic_DNA"/>
</dbReference>
<evidence type="ECO:0000256" key="3">
    <source>
        <dbReference type="ARBA" id="ARBA00010617"/>
    </source>
</evidence>
<dbReference type="InterPro" id="IPR036396">
    <property type="entry name" value="Cyt_P450_sf"/>
</dbReference>
<evidence type="ECO:0000256" key="4">
    <source>
        <dbReference type="ARBA" id="ARBA00022617"/>
    </source>
</evidence>
<evidence type="ECO:0000256" key="5">
    <source>
        <dbReference type="ARBA" id="ARBA00022723"/>
    </source>
</evidence>
<evidence type="ECO:0000256" key="9">
    <source>
        <dbReference type="PIRSR" id="PIRSR602401-1"/>
    </source>
</evidence>
<evidence type="ECO:0000256" key="8">
    <source>
        <dbReference type="ARBA" id="ARBA00023033"/>
    </source>
</evidence>
<comment type="similarity">
    <text evidence="3">Belongs to the cytochrome P450 family.</text>
</comment>
<dbReference type="InterPro" id="IPR001128">
    <property type="entry name" value="Cyt_P450"/>
</dbReference>
<comment type="cofactor">
    <cofactor evidence="1 9">
        <name>heme</name>
        <dbReference type="ChEBI" id="CHEBI:30413"/>
    </cofactor>
</comment>
<evidence type="ECO:0000313" key="11">
    <source>
        <dbReference type="Proteomes" id="UP001295794"/>
    </source>
</evidence>
<dbReference type="GO" id="GO:0005506">
    <property type="term" value="F:iron ion binding"/>
    <property type="evidence" value="ECO:0007669"/>
    <property type="project" value="InterPro"/>
</dbReference>
<dbReference type="SUPFAM" id="SSF48264">
    <property type="entry name" value="Cytochrome P450"/>
    <property type="match status" value="1"/>
</dbReference>
<evidence type="ECO:0000256" key="1">
    <source>
        <dbReference type="ARBA" id="ARBA00001971"/>
    </source>
</evidence>
<feature type="binding site" description="axial binding residue" evidence="9">
    <location>
        <position position="472"/>
    </location>
    <ligand>
        <name>heme</name>
        <dbReference type="ChEBI" id="CHEBI:30413"/>
    </ligand>
    <ligandPart>
        <name>Fe</name>
        <dbReference type="ChEBI" id="CHEBI:18248"/>
    </ligandPart>
</feature>
<protein>
    <recommendedName>
        <fullName evidence="12">Cytochrome P450</fullName>
    </recommendedName>
</protein>
<gene>
    <name evidence="10" type="ORF">MYCIT1_LOCUS38436</name>
</gene>
<dbReference type="AlphaFoldDB" id="A0AAD2I285"/>
<keyword evidence="5 9" id="KW-0479">Metal-binding</keyword>